<accession>A0AAV7WLI5</accession>
<dbReference type="PANTHER" id="PTHR23267">
    <property type="entry name" value="IMMUNOGLOBULIN LIGHT CHAIN"/>
    <property type="match status" value="1"/>
</dbReference>
<dbReference type="EMBL" id="JANPWB010000001">
    <property type="protein sequence ID" value="KAJ1213526.1"/>
    <property type="molecule type" value="Genomic_DNA"/>
</dbReference>
<proteinExistence type="predicted"/>
<evidence type="ECO:0000313" key="3">
    <source>
        <dbReference type="EMBL" id="KAJ1213526.1"/>
    </source>
</evidence>
<gene>
    <name evidence="3" type="ORF">NDU88_001160</name>
</gene>
<dbReference type="SUPFAM" id="SSF48726">
    <property type="entry name" value="Immunoglobulin"/>
    <property type="match status" value="1"/>
</dbReference>
<dbReference type="InterPro" id="IPR013783">
    <property type="entry name" value="Ig-like_fold"/>
</dbReference>
<dbReference type="InterPro" id="IPR050150">
    <property type="entry name" value="IgV_Light_Chain"/>
</dbReference>
<dbReference type="InterPro" id="IPR036179">
    <property type="entry name" value="Ig-like_dom_sf"/>
</dbReference>
<feature type="domain" description="Ig-like" evidence="2">
    <location>
        <begin position="27"/>
        <end position="142"/>
    </location>
</feature>
<sequence>MGDPVGPLLQCPGLTGKLLNPAATPRPQAASVVECRDLKESRGQIVLTQTPEVLAVSPGDTITIRCQSSSSVSGYLHWYQQKRGEAPKLLIYNAVSRHTGVSERFSGSGSGTDFTLSISRAEAGDAADYYCQQSTSFPLTVTQSRAKTAASSLRAQRSDNHPCFCARAVTLSEHPGRQGSSVHSSKEATSNEL</sequence>
<dbReference type="SMART" id="SM00406">
    <property type="entry name" value="IGv"/>
    <property type="match status" value="1"/>
</dbReference>
<dbReference type="SMART" id="SM00409">
    <property type="entry name" value="IG"/>
    <property type="match status" value="1"/>
</dbReference>
<feature type="compositionally biased region" description="Polar residues" evidence="1">
    <location>
        <begin position="178"/>
        <end position="193"/>
    </location>
</feature>
<name>A0AAV7WLI5_PLEWA</name>
<dbReference type="PROSITE" id="PS50835">
    <property type="entry name" value="IG_LIKE"/>
    <property type="match status" value="1"/>
</dbReference>
<dbReference type="Gene3D" id="2.60.40.10">
    <property type="entry name" value="Immunoglobulins"/>
    <property type="match status" value="1"/>
</dbReference>
<feature type="region of interest" description="Disordered" evidence="1">
    <location>
        <begin position="174"/>
        <end position="193"/>
    </location>
</feature>
<evidence type="ECO:0000313" key="4">
    <source>
        <dbReference type="Proteomes" id="UP001066276"/>
    </source>
</evidence>
<comment type="caution">
    <text evidence="3">The sequence shown here is derived from an EMBL/GenBank/DDBJ whole genome shotgun (WGS) entry which is preliminary data.</text>
</comment>
<evidence type="ECO:0000259" key="2">
    <source>
        <dbReference type="PROSITE" id="PS50835"/>
    </source>
</evidence>
<organism evidence="3 4">
    <name type="scientific">Pleurodeles waltl</name>
    <name type="common">Iberian ribbed newt</name>
    <dbReference type="NCBI Taxonomy" id="8319"/>
    <lineage>
        <taxon>Eukaryota</taxon>
        <taxon>Metazoa</taxon>
        <taxon>Chordata</taxon>
        <taxon>Craniata</taxon>
        <taxon>Vertebrata</taxon>
        <taxon>Euteleostomi</taxon>
        <taxon>Amphibia</taxon>
        <taxon>Batrachia</taxon>
        <taxon>Caudata</taxon>
        <taxon>Salamandroidea</taxon>
        <taxon>Salamandridae</taxon>
        <taxon>Pleurodelinae</taxon>
        <taxon>Pleurodeles</taxon>
    </lineage>
</organism>
<dbReference type="Pfam" id="PF07686">
    <property type="entry name" value="V-set"/>
    <property type="match status" value="1"/>
</dbReference>
<reference evidence="3" key="1">
    <citation type="journal article" date="2022" name="bioRxiv">
        <title>Sequencing and chromosome-scale assembly of the giantPleurodeles waltlgenome.</title>
        <authorList>
            <person name="Brown T."/>
            <person name="Elewa A."/>
            <person name="Iarovenko S."/>
            <person name="Subramanian E."/>
            <person name="Araus A.J."/>
            <person name="Petzold A."/>
            <person name="Susuki M."/>
            <person name="Suzuki K.-i.T."/>
            <person name="Hayashi T."/>
            <person name="Toyoda A."/>
            <person name="Oliveira C."/>
            <person name="Osipova E."/>
            <person name="Leigh N.D."/>
            <person name="Simon A."/>
            <person name="Yun M.H."/>
        </authorList>
    </citation>
    <scope>NUCLEOTIDE SEQUENCE</scope>
    <source>
        <strain evidence="3">20211129_DDA</strain>
        <tissue evidence="3">Liver</tissue>
    </source>
</reference>
<evidence type="ECO:0000256" key="1">
    <source>
        <dbReference type="SAM" id="MobiDB-lite"/>
    </source>
</evidence>
<dbReference type="AlphaFoldDB" id="A0AAV7WLI5"/>
<protein>
    <recommendedName>
        <fullName evidence="2">Ig-like domain-containing protein</fullName>
    </recommendedName>
</protein>
<keyword evidence="4" id="KW-1185">Reference proteome</keyword>
<dbReference type="FunFam" id="2.60.40.10:FF:001230">
    <property type="entry name" value="Immunoglobulin kappa variable 8-16"/>
    <property type="match status" value="1"/>
</dbReference>
<dbReference type="Proteomes" id="UP001066276">
    <property type="component" value="Chromosome 1_1"/>
</dbReference>
<dbReference type="InterPro" id="IPR013106">
    <property type="entry name" value="Ig_V-set"/>
</dbReference>
<dbReference type="InterPro" id="IPR007110">
    <property type="entry name" value="Ig-like_dom"/>
</dbReference>
<dbReference type="InterPro" id="IPR003599">
    <property type="entry name" value="Ig_sub"/>
</dbReference>